<feature type="transmembrane region" description="Helical" evidence="6">
    <location>
        <begin position="41"/>
        <end position="59"/>
    </location>
</feature>
<keyword evidence="6" id="KW-0472">Membrane</keyword>
<sequence length="366" mass="40322">MRPFSRFLALLNVFLGIAQVFLGIVMLSISSQESCDRPLRAFVIVYMVWIVAYYPTRFASQLAPHRDQPYNSAITQFIKLCRSPLFICGWALFFYGNYLAFASSSCRSEAPLLYSTVVTYILIPHILVTAPAALFLLSLIIVLLLIIFVPSVRMFFFEKKGAGIAQISQIPLVRYIDPQLGLAPAATPVSAPPSLHGDSHALRTSSNLAVAQSTTSLHSNSARPRRHGLSYIHIVNPFARIAHRLTRSRRQRAAELEQYKKQLSGPVPGFTPGDAEDRMCAICLSSYEDGEILRLLPCKHHMHQSCVDEWLHINRTCPLCKREATTGAIEASEADIEHPTATSNCTPTPTSTSPPPEAVAAATTAA</sequence>
<protein>
    <recommendedName>
        <fullName evidence="7">RING-type domain-containing protein</fullName>
    </recommendedName>
</protein>
<evidence type="ECO:0000256" key="3">
    <source>
        <dbReference type="ARBA" id="ARBA00022833"/>
    </source>
</evidence>
<keyword evidence="9" id="KW-1185">Reference proteome</keyword>
<dbReference type="InterPro" id="IPR013083">
    <property type="entry name" value="Znf_RING/FYVE/PHD"/>
</dbReference>
<proteinExistence type="predicted"/>
<dbReference type="EMBL" id="JANBUY010000013">
    <property type="protein sequence ID" value="KAJ2867692.1"/>
    <property type="molecule type" value="Genomic_DNA"/>
</dbReference>
<reference evidence="8" key="1">
    <citation type="submission" date="2022-07" db="EMBL/GenBank/DDBJ databases">
        <title>Phylogenomic reconstructions and comparative analyses of Kickxellomycotina fungi.</title>
        <authorList>
            <person name="Reynolds N.K."/>
            <person name="Stajich J.E."/>
            <person name="Barry K."/>
            <person name="Grigoriev I.V."/>
            <person name="Crous P."/>
            <person name="Smith M.E."/>
        </authorList>
    </citation>
    <scope>NUCLEOTIDE SEQUENCE</scope>
    <source>
        <strain evidence="8">RSA 476</strain>
    </source>
</reference>
<keyword evidence="6" id="KW-1133">Transmembrane helix</keyword>
<evidence type="ECO:0000256" key="1">
    <source>
        <dbReference type="ARBA" id="ARBA00022723"/>
    </source>
</evidence>
<keyword evidence="2 4" id="KW-0863">Zinc-finger</keyword>
<dbReference type="SMART" id="SM00184">
    <property type="entry name" value="RING"/>
    <property type="match status" value="1"/>
</dbReference>
<dbReference type="Proteomes" id="UP001140074">
    <property type="component" value="Unassembled WGS sequence"/>
</dbReference>
<accession>A0A9W8IMU1</accession>
<keyword evidence="3" id="KW-0862">Zinc</keyword>
<name>A0A9W8IMU1_9FUNG</name>
<dbReference type="GO" id="GO:0008270">
    <property type="term" value="F:zinc ion binding"/>
    <property type="evidence" value="ECO:0007669"/>
    <property type="project" value="UniProtKB-KW"/>
</dbReference>
<feature type="compositionally biased region" description="Low complexity" evidence="5">
    <location>
        <begin position="339"/>
        <end position="351"/>
    </location>
</feature>
<dbReference type="SMART" id="SM00744">
    <property type="entry name" value="RINGv"/>
    <property type="match status" value="1"/>
</dbReference>
<evidence type="ECO:0000256" key="6">
    <source>
        <dbReference type="SAM" id="Phobius"/>
    </source>
</evidence>
<organism evidence="8 9">
    <name type="scientific">Coemansia aciculifera</name>
    <dbReference type="NCBI Taxonomy" id="417176"/>
    <lineage>
        <taxon>Eukaryota</taxon>
        <taxon>Fungi</taxon>
        <taxon>Fungi incertae sedis</taxon>
        <taxon>Zoopagomycota</taxon>
        <taxon>Kickxellomycotina</taxon>
        <taxon>Kickxellomycetes</taxon>
        <taxon>Kickxellales</taxon>
        <taxon>Kickxellaceae</taxon>
        <taxon>Coemansia</taxon>
    </lineage>
</organism>
<dbReference type="PANTHER" id="PTHR46225:SF19">
    <property type="entry name" value="RING-TYPE DOMAIN-CONTAINING PROTEIN"/>
    <property type="match status" value="1"/>
</dbReference>
<feature type="domain" description="RING-type" evidence="7">
    <location>
        <begin position="280"/>
        <end position="321"/>
    </location>
</feature>
<dbReference type="InterPro" id="IPR001841">
    <property type="entry name" value="Znf_RING"/>
</dbReference>
<dbReference type="Pfam" id="PF13639">
    <property type="entry name" value="zf-RING_2"/>
    <property type="match status" value="1"/>
</dbReference>
<evidence type="ECO:0000313" key="8">
    <source>
        <dbReference type="EMBL" id="KAJ2867692.1"/>
    </source>
</evidence>
<evidence type="ECO:0000256" key="4">
    <source>
        <dbReference type="PROSITE-ProRule" id="PRU00175"/>
    </source>
</evidence>
<dbReference type="InterPro" id="IPR011016">
    <property type="entry name" value="Znf_RING-CH"/>
</dbReference>
<evidence type="ECO:0000313" key="9">
    <source>
        <dbReference type="Proteomes" id="UP001140074"/>
    </source>
</evidence>
<dbReference type="Gene3D" id="3.30.40.10">
    <property type="entry name" value="Zinc/RING finger domain, C3HC4 (zinc finger)"/>
    <property type="match status" value="1"/>
</dbReference>
<dbReference type="PROSITE" id="PS50089">
    <property type="entry name" value="ZF_RING_2"/>
    <property type="match status" value="1"/>
</dbReference>
<evidence type="ECO:0000259" key="7">
    <source>
        <dbReference type="PROSITE" id="PS50089"/>
    </source>
</evidence>
<dbReference type="AlphaFoldDB" id="A0A9W8IMU1"/>
<feature type="transmembrane region" description="Helical" evidence="6">
    <location>
        <begin position="121"/>
        <end position="149"/>
    </location>
</feature>
<dbReference type="PANTHER" id="PTHR46225">
    <property type="entry name" value="C3H4 TYPE ZINC FINGER PROTEIN"/>
    <property type="match status" value="1"/>
</dbReference>
<keyword evidence="1" id="KW-0479">Metal-binding</keyword>
<dbReference type="SUPFAM" id="SSF57850">
    <property type="entry name" value="RING/U-box"/>
    <property type="match status" value="1"/>
</dbReference>
<evidence type="ECO:0000256" key="2">
    <source>
        <dbReference type="ARBA" id="ARBA00022771"/>
    </source>
</evidence>
<evidence type="ECO:0000256" key="5">
    <source>
        <dbReference type="SAM" id="MobiDB-lite"/>
    </source>
</evidence>
<comment type="caution">
    <text evidence="8">The sequence shown here is derived from an EMBL/GenBank/DDBJ whole genome shotgun (WGS) entry which is preliminary data.</text>
</comment>
<feature type="transmembrane region" description="Helical" evidence="6">
    <location>
        <begin position="7"/>
        <end position="29"/>
    </location>
</feature>
<gene>
    <name evidence="8" type="ORF">GGH94_000659</name>
</gene>
<keyword evidence="6" id="KW-0812">Transmembrane</keyword>
<feature type="transmembrane region" description="Helical" evidence="6">
    <location>
        <begin position="80"/>
        <end position="101"/>
    </location>
</feature>
<feature type="region of interest" description="Disordered" evidence="5">
    <location>
        <begin position="331"/>
        <end position="366"/>
    </location>
</feature>